<dbReference type="InterPro" id="IPR050186">
    <property type="entry name" value="TPT_transporter"/>
</dbReference>
<evidence type="ECO:0000256" key="4">
    <source>
        <dbReference type="ARBA" id="ARBA00023136"/>
    </source>
</evidence>
<keyword evidence="3 5" id="KW-1133">Transmembrane helix</keyword>
<evidence type="ECO:0000256" key="1">
    <source>
        <dbReference type="ARBA" id="ARBA00004141"/>
    </source>
</evidence>
<keyword evidence="2 5" id="KW-0812">Transmembrane</keyword>
<name>A0ABM4C708_HYDVU</name>
<dbReference type="RefSeq" id="XP_065657394.1">
    <property type="nucleotide sequence ID" value="XM_065801322.1"/>
</dbReference>
<reference evidence="8 9" key="1">
    <citation type="submission" date="2025-05" db="UniProtKB">
        <authorList>
            <consortium name="RefSeq"/>
        </authorList>
    </citation>
    <scope>IDENTIFICATION</scope>
</reference>
<keyword evidence="4 5" id="KW-0472">Membrane</keyword>
<dbReference type="Pfam" id="PF03151">
    <property type="entry name" value="TPT"/>
    <property type="match status" value="1"/>
</dbReference>
<feature type="transmembrane region" description="Helical" evidence="5">
    <location>
        <begin position="218"/>
        <end position="236"/>
    </location>
</feature>
<accession>A0ABM4C708</accession>
<sequence length="313" mass="34735">MTALALKITSAIFYAVCSILIVVLNKIVLTSYRFPSFQFLAIGQMVASLLVLGISNQLGLITFPGFNKDVFKKVFPLPLLYFLNLVSGLGSTQSLNLPMFTVLRRFSILFTMVGEYFVLKQKASVKVQLSVYCMLIGAVVAASRDFAFDLNGYIMIMINNLMTAANGVYIKKKLESKDLGQYGLIFYNSLFMLAPALCWSISTGDMKLAYTYTRWEDMTFVGMFLVACIFGFVLNYSSVLCTNYNSALTTTIVGCLKNVLVTYCGMLIGGDYKFDWINFLGLNISIAGSIFYSYVGLTEKQPSSTRQSASFKA</sequence>
<evidence type="ECO:0000256" key="2">
    <source>
        <dbReference type="ARBA" id="ARBA00022692"/>
    </source>
</evidence>
<evidence type="ECO:0000313" key="8">
    <source>
        <dbReference type="RefSeq" id="XP_065657393.1"/>
    </source>
</evidence>
<dbReference type="GeneID" id="100206739"/>
<evidence type="ECO:0000259" key="6">
    <source>
        <dbReference type="Pfam" id="PF03151"/>
    </source>
</evidence>
<dbReference type="Proteomes" id="UP001652625">
    <property type="component" value="Chromosome 07"/>
</dbReference>
<evidence type="ECO:0000256" key="5">
    <source>
        <dbReference type="SAM" id="Phobius"/>
    </source>
</evidence>
<evidence type="ECO:0000256" key="3">
    <source>
        <dbReference type="ARBA" id="ARBA00022989"/>
    </source>
</evidence>
<evidence type="ECO:0000313" key="7">
    <source>
        <dbReference type="Proteomes" id="UP001652625"/>
    </source>
</evidence>
<feature type="transmembrane region" description="Helical" evidence="5">
    <location>
        <begin position="38"/>
        <end position="62"/>
    </location>
</feature>
<feature type="transmembrane region" description="Helical" evidence="5">
    <location>
        <begin position="129"/>
        <end position="147"/>
    </location>
</feature>
<keyword evidence="8 9" id="KW-0813">Transport</keyword>
<evidence type="ECO:0000313" key="9">
    <source>
        <dbReference type="RefSeq" id="XP_065657394.1"/>
    </source>
</evidence>
<dbReference type="RefSeq" id="XP_065657393.1">
    <property type="nucleotide sequence ID" value="XM_065801321.1"/>
</dbReference>
<proteinExistence type="predicted"/>
<dbReference type="InterPro" id="IPR004853">
    <property type="entry name" value="Sugar_P_trans_dom"/>
</dbReference>
<gene>
    <name evidence="8 9" type="primary">LOC100206739</name>
</gene>
<feature type="transmembrane region" description="Helical" evidence="5">
    <location>
        <begin position="12"/>
        <end position="32"/>
    </location>
</feature>
<feature type="transmembrane region" description="Helical" evidence="5">
    <location>
        <begin position="153"/>
        <end position="170"/>
    </location>
</feature>
<feature type="transmembrane region" description="Helical" evidence="5">
    <location>
        <begin position="182"/>
        <end position="202"/>
    </location>
</feature>
<organism evidence="7 9">
    <name type="scientific">Hydra vulgaris</name>
    <name type="common">Hydra</name>
    <name type="synonym">Hydra attenuata</name>
    <dbReference type="NCBI Taxonomy" id="6087"/>
    <lineage>
        <taxon>Eukaryota</taxon>
        <taxon>Metazoa</taxon>
        <taxon>Cnidaria</taxon>
        <taxon>Hydrozoa</taxon>
        <taxon>Hydroidolina</taxon>
        <taxon>Anthoathecata</taxon>
        <taxon>Aplanulata</taxon>
        <taxon>Hydridae</taxon>
        <taxon>Hydra</taxon>
    </lineage>
</organism>
<dbReference type="PANTHER" id="PTHR11132">
    <property type="entry name" value="SOLUTE CARRIER FAMILY 35"/>
    <property type="match status" value="1"/>
</dbReference>
<feature type="domain" description="Sugar phosphate transporter" evidence="6">
    <location>
        <begin position="11"/>
        <end position="293"/>
    </location>
</feature>
<feature type="transmembrane region" description="Helical" evidence="5">
    <location>
        <begin position="248"/>
        <end position="270"/>
    </location>
</feature>
<protein>
    <submittedName>
        <fullName evidence="8 9">Nucleotide sugar transporter SLC35D2 isoform X2</fullName>
    </submittedName>
</protein>
<keyword evidence="8 9" id="KW-0762">Sugar transport</keyword>
<feature type="transmembrane region" description="Helical" evidence="5">
    <location>
        <begin position="276"/>
        <end position="297"/>
    </location>
</feature>
<keyword evidence="7" id="KW-1185">Reference proteome</keyword>
<comment type="subcellular location">
    <subcellularLocation>
        <location evidence="1">Membrane</location>
        <topology evidence="1">Multi-pass membrane protein</topology>
    </subcellularLocation>
</comment>